<dbReference type="FunFam" id="3.40.50.11540:FF:000001">
    <property type="entry name" value="NADH dehydrogenase [ubiquinone] flavoprotein 1, mitochondrial"/>
    <property type="match status" value="1"/>
</dbReference>
<dbReference type="InterPro" id="IPR019575">
    <property type="entry name" value="Nuop51_4Fe4S-bd"/>
</dbReference>
<dbReference type="SUPFAM" id="SSF142019">
    <property type="entry name" value="Nqo1 FMN-binding domain-like"/>
    <property type="match status" value="1"/>
</dbReference>
<dbReference type="Gene3D" id="3.40.50.11540">
    <property type="entry name" value="NADH-ubiquinone oxidoreductase 51kDa subunit"/>
    <property type="match status" value="1"/>
</dbReference>
<keyword evidence="5" id="KW-0004">4Fe-4S</keyword>
<comment type="cofactor">
    <cofactor evidence="2">
        <name>[4Fe-4S] cluster</name>
        <dbReference type="ChEBI" id="CHEBI:49883"/>
    </cofactor>
</comment>
<dbReference type="InterPro" id="IPR036249">
    <property type="entry name" value="Thioredoxin-like_sf"/>
</dbReference>
<evidence type="ECO:0000256" key="6">
    <source>
        <dbReference type="ARBA" id="ARBA00022723"/>
    </source>
</evidence>
<dbReference type="CDD" id="cd02980">
    <property type="entry name" value="TRX_Fd_family"/>
    <property type="match status" value="1"/>
</dbReference>
<keyword evidence="8" id="KW-0411">Iron-sulfur</keyword>
<protein>
    <recommendedName>
        <fullName evidence="4">NADH-quinone oxidoreductase subunit F</fullName>
    </recommendedName>
    <alternativeName>
        <fullName evidence="9">NADH dehydrogenase I subunit F</fullName>
    </alternativeName>
    <alternativeName>
        <fullName evidence="10">NDH-1 subunit F</fullName>
    </alternativeName>
</protein>
<dbReference type="SUPFAM" id="SSF52833">
    <property type="entry name" value="Thioredoxin-like"/>
    <property type="match status" value="1"/>
</dbReference>
<name>A0A4R4A982_MARGR</name>
<evidence type="ECO:0000313" key="12">
    <source>
        <dbReference type="EMBL" id="TCW35089.1"/>
    </source>
</evidence>
<gene>
    <name evidence="12" type="ORF">EDC29_10728</name>
</gene>
<evidence type="ECO:0000256" key="7">
    <source>
        <dbReference type="ARBA" id="ARBA00023004"/>
    </source>
</evidence>
<dbReference type="Gene3D" id="3.40.30.10">
    <property type="entry name" value="Glutaredoxin"/>
    <property type="match status" value="1"/>
</dbReference>
<keyword evidence="7" id="KW-0408">Iron</keyword>
<dbReference type="Gene3D" id="6.10.250.1450">
    <property type="match status" value="1"/>
</dbReference>
<dbReference type="EMBL" id="SMDC01000007">
    <property type="protein sequence ID" value="TCW35089.1"/>
    <property type="molecule type" value="Genomic_DNA"/>
</dbReference>
<dbReference type="PANTHER" id="PTHR43578:SF3">
    <property type="entry name" value="NADH-QUINONE OXIDOREDUCTASE SUBUNIT F"/>
    <property type="match status" value="1"/>
</dbReference>
<dbReference type="Proteomes" id="UP000295247">
    <property type="component" value="Unassembled WGS sequence"/>
</dbReference>
<sequence length="536" mass="56550">MHLDDLAEQAATIRARDAETEHEIRVCMAASCQSSGSGQVLDALRAGVEPQTQSCRVKGVGCMGLCSAGPLVAVAAPGDTLNASRLYRDVAPTDAPAILDNLGNPEPIERLHCPTDQPFFTAQHRIVLEHSGRIDPDSLDDAIAVGGYSALVRALTELTPAEVLREVTSSGLRGRGGGGYPTGLKWSTVAKMPGGQKYVVCNADEGDPGAFMDRAVLESDPHRVIEGMAIAGYAVGASKGYVYVRAEYPLAVERLTNAIRKAKRAGFLGSQIADTQFGFEIELRLGAGAFVCGEETALMASIQGLRGQPRPRPPYPAEAGLWGCPTLINNVETFANIAPIVREGGDWFAALGTEGSKGTKVFALAGTIVNTGLIEVPMGTRLAHIIEVIGGGIPGGGRVKAVQTGGPSGGCIPRAHLDTPVDYDSLKGLGTIMGSGGMIVMDERSSMVDVARYFMEFCMTESCGKCVPCRTGTQQMHALLERIAAAEAGRAELALLEELCEVVQATSLCGLGQTAPNPVLSTLRYFRDEYESRLVD</sequence>
<dbReference type="GO" id="GO:0010181">
    <property type="term" value="F:FMN binding"/>
    <property type="evidence" value="ECO:0007669"/>
    <property type="project" value="InterPro"/>
</dbReference>
<evidence type="ECO:0000256" key="2">
    <source>
        <dbReference type="ARBA" id="ARBA00001966"/>
    </source>
</evidence>
<dbReference type="GO" id="GO:0051539">
    <property type="term" value="F:4 iron, 4 sulfur cluster binding"/>
    <property type="evidence" value="ECO:0007669"/>
    <property type="project" value="UniProtKB-KW"/>
</dbReference>
<dbReference type="InterPro" id="IPR001949">
    <property type="entry name" value="NADH-UbQ_OxRdtase_51kDa_CS"/>
</dbReference>
<feature type="domain" description="NADH-ubiquinone oxidoreductase 51kDa subunit iron-sulphur binding" evidence="11">
    <location>
        <begin position="448"/>
        <end position="493"/>
    </location>
</feature>
<organism evidence="12 13">
    <name type="scientific">Marichromatium gracile</name>
    <name type="common">Chromatium gracile</name>
    <dbReference type="NCBI Taxonomy" id="1048"/>
    <lineage>
        <taxon>Bacteria</taxon>
        <taxon>Pseudomonadati</taxon>
        <taxon>Pseudomonadota</taxon>
        <taxon>Gammaproteobacteria</taxon>
        <taxon>Chromatiales</taxon>
        <taxon>Chromatiaceae</taxon>
        <taxon>Marichromatium</taxon>
    </lineage>
</organism>
<dbReference type="AlphaFoldDB" id="A0A4R4A982"/>
<reference evidence="12 13" key="1">
    <citation type="submission" date="2019-03" db="EMBL/GenBank/DDBJ databases">
        <title>Genomic Encyclopedia of Type Strains, Phase IV (KMG-IV): sequencing the most valuable type-strain genomes for metagenomic binning, comparative biology and taxonomic classification.</title>
        <authorList>
            <person name="Goeker M."/>
        </authorList>
    </citation>
    <scope>NUCLEOTIDE SEQUENCE [LARGE SCALE GENOMIC DNA]</scope>
    <source>
        <strain evidence="12 13">DSM 203</strain>
    </source>
</reference>
<comment type="similarity">
    <text evidence="3">Belongs to the complex I 51 kDa subunit family.</text>
</comment>
<evidence type="ECO:0000256" key="1">
    <source>
        <dbReference type="ARBA" id="ARBA00001917"/>
    </source>
</evidence>
<dbReference type="RefSeq" id="WP_123142577.1">
    <property type="nucleotide sequence ID" value="NZ_JAKEDQ010000001.1"/>
</dbReference>
<dbReference type="SUPFAM" id="SSF140490">
    <property type="entry name" value="Nqo1C-terminal domain-like"/>
    <property type="match status" value="1"/>
</dbReference>
<dbReference type="Gene3D" id="1.20.1440.230">
    <property type="entry name" value="NADH-ubiquinone oxidoreductase 51kDa subunit, iron-sulphur binding domain"/>
    <property type="match status" value="1"/>
</dbReference>
<evidence type="ECO:0000256" key="9">
    <source>
        <dbReference type="ARBA" id="ARBA00031578"/>
    </source>
</evidence>
<keyword evidence="6" id="KW-0479">Metal-binding</keyword>
<dbReference type="FunFam" id="1.20.1440.230:FF:000001">
    <property type="entry name" value="Mitochondrial NADH dehydrogenase flavoprotein 1"/>
    <property type="match status" value="1"/>
</dbReference>
<evidence type="ECO:0000256" key="8">
    <source>
        <dbReference type="ARBA" id="ARBA00023014"/>
    </source>
</evidence>
<evidence type="ECO:0000256" key="3">
    <source>
        <dbReference type="ARBA" id="ARBA00007523"/>
    </source>
</evidence>
<dbReference type="GO" id="GO:0046872">
    <property type="term" value="F:metal ion binding"/>
    <property type="evidence" value="ECO:0007669"/>
    <property type="project" value="UniProtKB-KW"/>
</dbReference>
<dbReference type="GO" id="GO:0008137">
    <property type="term" value="F:NADH dehydrogenase (ubiquinone) activity"/>
    <property type="evidence" value="ECO:0007669"/>
    <property type="project" value="InterPro"/>
</dbReference>
<proteinExistence type="inferred from homology"/>
<accession>A0A4R4A982</accession>
<dbReference type="Pfam" id="PF10589">
    <property type="entry name" value="NADH_4Fe-4S"/>
    <property type="match status" value="1"/>
</dbReference>
<dbReference type="SUPFAM" id="SSF142984">
    <property type="entry name" value="Nqo1 middle domain-like"/>
    <property type="match status" value="1"/>
</dbReference>
<comment type="cofactor">
    <cofactor evidence="1">
        <name>FMN</name>
        <dbReference type="ChEBI" id="CHEBI:58210"/>
    </cofactor>
</comment>
<dbReference type="InterPro" id="IPR037225">
    <property type="entry name" value="Nuo51_FMN-bd_sf"/>
</dbReference>
<dbReference type="InterPro" id="IPR037207">
    <property type="entry name" value="Nuop51_4Fe4S-bd_sf"/>
</dbReference>
<dbReference type="Gene3D" id="3.10.20.600">
    <property type="match status" value="1"/>
</dbReference>
<dbReference type="SMART" id="SM00928">
    <property type="entry name" value="NADH_4Fe-4S"/>
    <property type="match status" value="1"/>
</dbReference>
<evidence type="ECO:0000259" key="11">
    <source>
        <dbReference type="SMART" id="SM00928"/>
    </source>
</evidence>
<evidence type="ECO:0000313" key="13">
    <source>
        <dbReference type="Proteomes" id="UP000295247"/>
    </source>
</evidence>
<evidence type="ECO:0000256" key="10">
    <source>
        <dbReference type="ARBA" id="ARBA00032787"/>
    </source>
</evidence>
<dbReference type="PROSITE" id="PS00645">
    <property type="entry name" value="COMPLEX1_51K_2"/>
    <property type="match status" value="1"/>
</dbReference>
<dbReference type="Pfam" id="PF01257">
    <property type="entry name" value="2Fe-2S_thioredx"/>
    <property type="match status" value="1"/>
</dbReference>
<evidence type="ECO:0000256" key="4">
    <source>
        <dbReference type="ARBA" id="ARBA00019901"/>
    </source>
</evidence>
<dbReference type="PANTHER" id="PTHR43578">
    <property type="entry name" value="NADH-QUINONE OXIDOREDUCTASE SUBUNIT F"/>
    <property type="match status" value="1"/>
</dbReference>
<comment type="caution">
    <text evidence="12">The sequence shown here is derived from an EMBL/GenBank/DDBJ whole genome shotgun (WGS) entry which is preliminary data.</text>
</comment>
<dbReference type="Pfam" id="PF01512">
    <property type="entry name" value="Complex1_51K"/>
    <property type="match status" value="1"/>
</dbReference>
<dbReference type="InterPro" id="IPR011538">
    <property type="entry name" value="Nuo51_FMN-bd"/>
</dbReference>
<evidence type="ECO:0000256" key="5">
    <source>
        <dbReference type="ARBA" id="ARBA00022485"/>
    </source>
</evidence>